<proteinExistence type="predicted"/>
<protein>
    <submittedName>
        <fullName evidence="1">Uncharacterized protein</fullName>
    </submittedName>
</protein>
<reference evidence="1" key="1">
    <citation type="submission" date="2009-04" db="EMBL/GenBank/DDBJ databases">
        <authorList>
            <person name="Weinstock G."/>
            <person name="Sodergren E."/>
            <person name="Clifton S."/>
            <person name="Fulton L."/>
            <person name="Fulton B."/>
            <person name="Courtney L."/>
            <person name="Fronick C."/>
            <person name="Harrison M."/>
            <person name="Strong C."/>
            <person name="Farmer C."/>
            <person name="Delahaunty K."/>
            <person name="Markovic C."/>
            <person name="Hall O."/>
            <person name="Minx P."/>
            <person name="Tomlinson C."/>
            <person name="Mitreva M."/>
            <person name="Nelson J."/>
            <person name="Hou S."/>
            <person name="Wollam A."/>
            <person name="Pepin K.H."/>
            <person name="Johnson M."/>
            <person name="Bhonagiri V."/>
            <person name="Nash W.E."/>
            <person name="Warren W."/>
            <person name="Chinwalla A."/>
            <person name="Mardis E.R."/>
            <person name="Wilson R.K."/>
        </authorList>
    </citation>
    <scope>NUCLEOTIDE SEQUENCE [LARGE SCALE GENOMIC DNA]</scope>
    <source>
        <strain evidence="1">DSM 14600</strain>
    </source>
</reference>
<dbReference type="EMBL" id="ACIP02000001">
    <property type="protein sequence ID" value="EEP29082.1"/>
    <property type="molecule type" value="Genomic_DNA"/>
</dbReference>
<name>C4G8Y5_9FIRM</name>
<evidence type="ECO:0000313" key="2">
    <source>
        <dbReference type="Proteomes" id="UP000003494"/>
    </source>
</evidence>
<accession>C4G8Y5</accession>
<gene>
    <name evidence="1" type="ORF">GCWU000342_00433</name>
</gene>
<dbReference type="AlphaFoldDB" id="C4G8Y5"/>
<organism evidence="1 2">
    <name type="scientific">Shuttleworthella satelles DSM 14600</name>
    <dbReference type="NCBI Taxonomy" id="626523"/>
    <lineage>
        <taxon>Bacteria</taxon>
        <taxon>Bacillati</taxon>
        <taxon>Bacillota</taxon>
        <taxon>Clostridia</taxon>
        <taxon>Lachnospirales</taxon>
        <taxon>Lachnospiraceae</taxon>
        <taxon>Shuttleworthella</taxon>
    </lineage>
</organism>
<keyword evidence="2" id="KW-1185">Reference proteome</keyword>
<evidence type="ECO:0000313" key="1">
    <source>
        <dbReference type="EMBL" id="EEP29082.1"/>
    </source>
</evidence>
<dbReference type="STRING" id="626523.GCWU000342_00433"/>
<sequence>MRWYVYRRIISSWLFALFAVDTRILSQIILWQMAPYDKIVLNMQRMHYLMQACL</sequence>
<comment type="caution">
    <text evidence="1">The sequence shown here is derived from an EMBL/GenBank/DDBJ whole genome shotgun (WGS) entry which is preliminary data.</text>
</comment>
<dbReference type="HOGENOM" id="CLU_3047981_0_0_9"/>
<dbReference type="Proteomes" id="UP000003494">
    <property type="component" value="Unassembled WGS sequence"/>
</dbReference>